<dbReference type="PROSITE" id="PS51085">
    <property type="entry name" value="2FE2S_FER_2"/>
    <property type="match status" value="1"/>
</dbReference>
<organism evidence="2 3">
    <name type="scientific">Reichenbachiella agariperforans</name>
    <dbReference type="NCBI Taxonomy" id="156994"/>
    <lineage>
        <taxon>Bacteria</taxon>
        <taxon>Pseudomonadati</taxon>
        <taxon>Bacteroidota</taxon>
        <taxon>Cytophagia</taxon>
        <taxon>Cytophagales</taxon>
        <taxon>Reichenbachiellaceae</taxon>
        <taxon>Reichenbachiella</taxon>
    </lineage>
</organism>
<dbReference type="GO" id="GO:0051536">
    <property type="term" value="F:iron-sulfur cluster binding"/>
    <property type="evidence" value="ECO:0007669"/>
    <property type="project" value="InterPro"/>
</dbReference>
<dbReference type="AlphaFoldDB" id="A0A1M6TV98"/>
<evidence type="ECO:0000313" key="3">
    <source>
        <dbReference type="Proteomes" id="UP000184474"/>
    </source>
</evidence>
<sequence length="108" mass="12417">MLRIVIQNLHKKEIFTNDEDKNLLELIHQNHVDWMFACGGKGRCTTCRAIVLQGSDQLSELSPVEEKFRANSRLQPNERLACQCSVLGDVVIKVAEENKFMHLEYSED</sequence>
<reference evidence="3" key="1">
    <citation type="submission" date="2016-11" db="EMBL/GenBank/DDBJ databases">
        <authorList>
            <person name="Varghese N."/>
            <person name="Submissions S."/>
        </authorList>
    </citation>
    <scope>NUCLEOTIDE SEQUENCE [LARGE SCALE GENOMIC DNA]</scope>
    <source>
        <strain evidence="3">DSM 26134</strain>
    </source>
</reference>
<dbReference type="SUPFAM" id="SSF54292">
    <property type="entry name" value="2Fe-2S ferredoxin-like"/>
    <property type="match status" value="1"/>
</dbReference>
<dbReference type="Gene3D" id="3.10.20.30">
    <property type="match status" value="1"/>
</dbReference>
<dbReference type="Proteomes" id="UP000184474">
    <property type="component" value="Unassembled WGS sequence"/>
</dbReference>
<accession>A0A1M6TV98</accession>
<protein>
    <submittedName>
        <fullName evidence="2">Ferredoxin, 2Fe-2S</fullName>
    </submittedName>
</protein>
<dbReference type="InterPro" id="IPR012675">
    <property type="entry name" value="Beta-grasp_dom_sf"/>
</dbReference>
<dbReference type="Pfam" id="PF00111">
    <property type="entry name" value="Fer2"/>
    <property type="match status" value="1"/>
</dbReference>
<proteinExistence type="predicted"/>
<evidence type="ECO:0000259" key="1">
    <source>
        <dbReference type="PROSITE" id="PS51085"/>
    </source>
</evidence>
<dbReference type="CDD" id="cd00207">
    <property type="entry name" value="fer2"/>
    <property type="match status" value="1"/>
</dbReference>
<gene>
    <name evidence="2" type="ORF">SAMN04488028_106196</name>
</gene>
<name>A0A1M6TV98_REIAG</name>
<keyword evidence="3" id="KW-1185">Reference proteome</keyword>
<dbReference type="EMBL" id="FRAA01000006">
    <property type="protein sequence ID" value="SHK60824.1"/>
    <property type="molecule type" value="Genomic_DNA"/>
</dbReference>
<dbReference type="InterPro" id="IPR036010">
    <property type="entry name" value="2Fe-2S_ferredoxin-like_sf"/>
</dbReference>
<dbReference type="RefSeq" id="WP_073123976.1">
    <property type="nucleotide sequence ID" value="NZ_FRAA01000006.1"/>
</dbReference>
<feature type="domain" description="2Fe-2S ferredoxin-type" evidence="1">
    <location>
        <begin position="1"/>
        <end position="98"/>
    </location>
</feature>
<dbReference type="STRING" id="156994.SAMN04488028_106196"/>
<evidence type="ECO:0000313" key="2">
    <source>
        <dbReference type="EMBL" id="SHK60824.1"/>
    </source>
</evidence>
<dbReference type="InterPro" id="IPR001041">
    <property type="entry name" value="2Fe-2S_ferredoxin-type"/>
</dbReference>